<evidence type="ECO:0000313" key="2">
    <source>
        <dbReference type="Proteomes" id="UP001060215"/>
    </source>
</evidence>
<organism evidence="1 2">
    <name type="scientific">Camellia lanceoleosa</name>
    <dbReference type="NCBI Taxonomy" id="1840588"/>
    <lineage>
        <taxon>Eukaryota</taxon>
        <taxon>Viridiplantae</taxon>
        <taxon>Streptophyta</taxon>
        <taxon>Embryophyta</taxon>
        <taxon>Tracheophyta</taxon>
        <taxon>Spermatophyta</taxon>
        <taxon>Magnoliopsida</taxon>
        <taxon>eudicotyledons</taxon>
        <taxon>Gunneridae</taxon>
        <taxon>Pentapetalae</taxon>
        <taxon>asterids</taxon>
        <taxon>Ericales</taxon>
        <taxon>Theaceae</taxon>
        <taxon>Camellia</taxon>
    </lineage>
</organism>
<protein>
    <submittedName>
        <fullName evidence="1">Aminopeptidase M1</fullName>
    </submittedName>
</protein>
<sequence>MVGESTEAVGAGVGGGSSGNKMWRWRSFQFHTVWHPSISSPSNLAMGSHCLRSSSSCYRIVASLAIFPILLIPSGPSMWLAGMIFGYGLGFVIIMVGTTVGMILPYLIGLLFRERIHQWLKRWPEKAAMIRLAGKGAGSINSSGCTLQGLTISIHNFQLCNCGDEYEVLALFMWINHWNGSRSLHLHLQLAIVVTHEVAHQWFGNLVTMEWWTHLWLNEGFATWVSYLVTDTLFPEWEIWTKFLEDTAGGLHLDALETSHPIEVEIHYARSIDEVADDI</sequence>
<comment type="caution">
    <text evidence="1">The sequence shown here is derived from an EMBL/GenBank/DDBJ whole genome shotgun (WGS) entry which is preliminary data.</text>
</comment>
<name>A0ACC0HCM2_9ERIC</name>
<keyword evidence="1" id="KW-0031">Aminopeptidase</keyword>
<proteinExistence type="predicted"/>
<keyword evidence="1" id="KW-0378">Hydrolase</keyword>
<keyword evidence="2" id="KW-1185">Reference proteome</keyword>
<evidence type="ECO:0000313" key="1">
    <source>
        <dbReference type="EMBL" id="KAI8010618.1"/>
    </source>
</evidence>
<gene>
    <name evidence="1" type="ORF">LOK49_LG06G03497</name>
</gene>
<reference evidence="1 2" key="1">
    <citation type="journal article" date="2022" name="Plant J.">
        <title>Chromosome-level genome of Camellia lanceoleosa provides a valuable resource for understanding genome evolution and self-incompatibility.</title>
        <authorList>
            <person name="Gong W."/>
            <person name="Xiao S."/>
            <person name="Wang L."/>
            <person name="Liao Z."/>
            <person name="Chang Y."/>
            <person name="Mo W."/>
            <person name="Hu G."/>
            <person name="Li W."/>
            <person name="Zhao G."/>
            <person name="Zhu H."/>
            <person name="Hu X."/>
            <person name="Ji K."/>
            <person name="Xiang X."/>
            <person name="Song Q."/>
            <person name="Yuan D."/>
            <person name="Jin S."/>
            <person name="Zhang L."/>
        </authorList>
    </citation>
    <scope>NUCLEOTIDE SEQUENCE [LARGE SCALE GENOMIC DNA]</scope>
    <source>
        <strain evidence="1">SQ_2022a</strain>
    </source>
</reference>
<keyword evidence="1" id="KW-0645">Protease</keyword>
<dbReference type="EMBL" id="CM045762">
    <property type="protein sequence ID" value="KAI8010618.1"/>
    <property type="molecule type" value="Genomic_DNA"/>
</dbReference>
<dbReference type="Proteomes" id="UP001060215">
    <property type="component" value="Chromosome 5"/>
</dbReference>
<accession>A0ACC0HCM2</accession>